<reference evidence="1 2" key="1">
    <citation type="submission" date="2019-07" db="EMBL/GenBank/DDBJ databases">
        <title>Full genome sequence of Humibacter sp. WJ7-1.</title>
        <authorList>
            <person name="Im W.-T."/>
        </authorList>
    </citation>
    <scope>NUCLEOTIDE SEQUENCE [LARGE SCALE GENOMIC DNA]</scope>
    <source>
        <strain evidence="1 2">WJ7-1</strain>
    </source>
</reference>
<evidence type="ECO:0000313" key="2">
    <source>
        <dbReference type="Proteomes" id="UP000320216"/>
    </source>
</evidence>
<dbReference type="PANTHER" id="PTHR37807">
    <property type="entry name" value="OS07G0160300 PROTEIN"/>
    <property type="match status" value="1"/>
</dbReference>
<proteinExistence type="predicted"/>
<evidence type="ECO:0000313" key="1">
    <source>
        <dbReference type="EMBL" id="QDZ16553.1"/>
    </source>
</evidence>
<name>A0A5B8M800_9MICO</name>
<organism evidence="1 2">
    <name type="scientific">Humibacter ginsenosidimutans</name>
    <dbReference type="NCBI Taxonomy" id="2599293"/>
    <lineage>
        <taxon>Bacteria</taxon>
        <taxon>Bacillati</taxon>
        <taxon>Actinomycetota</taxon>
        <taxon>Actinomycetes</taxon>
        <taxon>Micrococcales</taxon>
        <taxon>Microbacteriaceae</taxon>
        <taxon>Humibacter</taxon>
    </lineage>
</organism>
<dbReference type="Gene3D" id="3.40.50.300">
    <property type="entry name" value="P-loop containing nucleotide triphosphate hydrolases"/>
    <property type="match status" value="1"/>
</dbReference>
<dbReference type="OrthoDB" id="3819922at2"/>
<dbReference type="AlphaFoldDB" id="A0A5B8M800"/>
<keyword evidence="2" id="KW-1185">Reference proteome</keyword>
<dbReference type="KEGG" id="huw:FPZ11_18990"/>
<dbReference type="GO" id="GO:0005524">
    <property type="term" value="F:ATP binding"/>
    <property type="evidence" value="ECO:0007669"/>
    <property type="project" value="UniProtKB-KW"/>
</dbReference>
<gene>
    <name evidence="1" type="ORF">FPZ11_18990</name>
</gene>
<dbReference type="PANTHER" id="PTHR37807:SF3">
    <property type="entry name" value="OS07G0160300 PROTEIN"/>
    <property type="match status" value="1"/>
</dbReference>
<dbReference type="InterPro" id="IPR027417">
    <property type="entry name" value="P-loop_NTPase"/>
</dbReference>
<dbReference type="Proteomes" id="UP000320216">
    <property type="component" value="Chromosome"/>
</dbReference>
<accession>A0A5B8M800</accession>
<sequence>MPDKGESVERQFGDVRIPILIAMAGLPGAGKSTIAEVISARLGATIVSVDPIESAILHAGIDADQPTGLAAYLVAETLAEQVLMSGHSVIVDAVNAVEPARLQWRDLAKRADVPLRVIEVECSDADLHRERLEKRVRNLPHFEEPSWRAVEQSLEDYQPWKGEVAELPRITLDTVNALGQNVDAAARFLAP</sequence>
<keyword evidence="1" id="KW-0547">Nucleotide-binding</keyword>
<keyword evidence="1" id="KW-0067">ATP-binding</keyword>
<dbReference type="SUPFAM" id="SSF52540">
    <property type="entry name" value="P-loop containing nucleoside triphosphate hydrolases"/>
    <property type="match status" value="1"/>
</dbReference>
<dbReference type="EMBL" id="CP042305">
    <property type="protein sequence ID" value="QDZ16553.1"/>
    <property type="molecule type" value="Genomic_DNA"/>
</dbReference>
<protein>
    <submittedName>
        <fullName evidence="1">ATP-binding protein</fullName>
    </submittedName>
</protein>
<dbReference type="Pfam" id="PF13671">
    <property type="entry name" value="AAA_33"/>
    <property type="match status" value="1"/>
</dbReference>
<dbReference type="RefSeq" id="WP_146322557.1">
    <property type="nucleotide sequence ID" value="NZ_CP042305.1"/>
</dbReference>